<reference evidence="4 5" key="1">
    <citation type="submission" date="2019-12" db="EMBL/GenBank/DDBJ databases">
        <title>Genomic-based taxomic classification of the family Erythrobacteraceae.</title>
        <authorList>
            <person name="Xu L."/>
        </authorList>
    </citation>
    <scope>NUCLEOTIDE SEQUENCE [LARGE SCALE GENOMIC DNA]</scope>
    <source>
        <strain evidence="4 5">JCM 16677</strain>
    </source>
</reference>
<gene>
    <name evidence="4" type="ORF">GRI94_10355</name>
</gene>
<evidence type="ECO:0000313" key="4">
    <source>
        <dbReference type="EMBL" id="MXP32218.1"/>
    </source>
</evidence>
<dbReference type="Pfam" id="PF13432">
    <property type="entry name" value="TPR_16"/>
    <property type="match status" value="3"/>
</dbReference>
<dbReference type="PROSITE" id="PS50005">
    <property type="entry name" value="TPR"/>
    <property type="match status" value="1"/>
</dbReference>
<proteinExistence type="predicted"/>
<evidence type="ECO:0000256" key="2">
    <source>
        <dbReference type="ARBA" id="ARBA00022803"/>
    </source>
</evidence>
<dbReference type="Gene3D" id="1.25.40.10">
    <property type="entry name" value="Tetratricopeptide repeat domain"/>
    <property type="match status" value="2"/>
</dbReference>
<dbReference type="InterPro" id="IPR019734">
    <property type="entry name" value="TPR_rpt"/>
</dbReference>
<comment type="caution">
    <text evidence="4">The sequence shown here is derived from an EMBL/GenBank/DDBJ whole genome shotgun (WGS) entry which is preliminary data.</text>
</comment>
<protein>
    <submittedName>
        <fullName evidence="4">Tetratricopeptide repeat protein</fullName>
    </submittedName>
</protein>
<dbReference type="EMBL" id="WTYE01000001">
    <property type="protein sequence ID" value="MXP32218.1"/>
    <property type="molecule type" value="Genomic_DNA"/>
</dbReference>
<dbReference type="InterPro" id="IPR011990">
    <property type="entry name" value="TPR-like_helical_dom_sf"/>
</dbReference>
<evidence type="ECO:0000313" key="5">
    <source>
        <dbReference type="Proteomes" id="UP000446786"/>
    </source>
</evidence>
<organism evidence="4 5">
    <name type="scientific">Parerythrobacter jejuensis</name>
    <dbReference type="NCBI Taxonomy" id="795812"/>
    <lineage>
        <taxon>Bacteria</taxon>
        <taxon>Pseudomonadati</taxon>
        <taxon>Pseudomonadota</taxon>
        <taxon>Alphaproteobacteria</taxon>
        <taxon>Sphingomonadales</taxon>
        <taxon>Erythrobacteraceae</taxon>
        <taxon>Parerythrobacter</taxon>
    </lineage>
</organism>
<dbReference type="InterPro" id="IPR051012">
    <property type="entry name" value="CellSynth/LPSAsmb/PSIAsmb"/>
</dbReference>
<dbReference type="Pfam" id="PF14559">
    <property type="entry name" value="TPR_19"/>
    <property type="match status" value="1"/>
</dbReference>
<dbReference type="SMART" id="SM00028">
    <property type="entry name" value="TPR"/>
    <property type="match status" value="5"/>
</dbReference>
<keyword evidence="5" id="KW-1185">Reference proteome</keyword>
<evidence type="ECO:0000256" key="1">
    <source>
        <dbReference type="ARBA" id="ARBA00022737"/>
    </source>
</evidence>
<keyword evidence="1" id="KW-0677">Repeat</keyword>
<name>A0A845AZP8_9SPHN</name>
<accession>A0A845AZP8</accession>
<keyword evidence="2 3" id="KW-0802">TPR repeat</keyword>
<dbReference type="PANTHER" id="PTHR45586">
    <property type="entry name" value="TPR REPEAT-CONTAINING PROTEIN PA4667"/>
    <property type="match status" value="1"/>
</dbReference>
<feature type="repeat" description="TPR" evidence="3">
    <location>
        <begin position="138"/>
        <end position="171"/>
    </location>
</feature>
<dbReference type="PANTHER" id="PTHR45586:SF1">
    <property type="entry name" value="LIPOPOLYSACCHARIDE ASSEMBLY PROTEIN B"/>
    <property type="match status" value="1"/>
</dbReference>
<dbReference type="SUPFAM" id="SSF48452">
    <property type="entry name" value="TPR-like"/>
    <property type="match status" value="2"/>
</dbReference>
<dbReference type="Proteomes" id="UP000446786">
    <property type="component" value="Unassembled WGS sequence"/>
</dbReference>
<dbReference type="AlphaFoldDB" id="A0A845AZP8"/>
<sequence>MICSSSMISTPDLPRRFWLIAAACVSLAACSEAEPDVPPLEGALAALEEGDGFGAEVLLRDMLSSGTPKPQVAAYLGEAELLQGQPVEARRWLGEGQFSDETAGRGFHMLGRLEMREGNLPAAGTAFDRSIAFTPDAPRLWVDIGRLRYRGGEQSQAVDAAERAVELGPDDPEALLFRGQLARDSEGMAAALPWFEQALQHKPDQLDLLAEYAATLGELGEAQDMLSVVRHMANLNPGYLRGYYLQAVVAARAGQFDLARKLLFRSGEFANDAPAGIMLAGVIDLETGNYASAAQAFDKLFRQQPENRRVRELLARALALGGNHREMLHRFGEAAKKSSASPYLRTLVARSHEALGDRQSAGALLDVAAKKQSGNLVALRPTGDFESAGTRDARSGDDALSLVRNLIVEGNRSEALRVAEGFRERFDGSADALALAGDANLAARRVSRAMSLYRQSARIRQPWPLARRQYAAMKSSGDTNAAIALLQRHLQGHPSAVEPTVILARAQYDRGNLPRAALLLDQALAFGGDRDPEVLALRAVTAMRMGDDALAQRIAQRAMALQPTNPVSLQALAMVSGEAESQALMAKLGNLGGAVAVANR</sequence>
<evidence type="ECO:0000256" key="3">
    <source>
        <dbReference type="PROSITE-ProRule" id="PRU00339"/>
    </source>
</evidence>